<dbReference type="GO" id="GO:0006310">
    <property type="term" value="P:DNA recombination"/>
    <property type="evidence" value="ECO:0007669"/>
    <property type="project" value="InterPro"/>
</dbReference>
<dbReference type="Gene3D" id="3.30.470.30">
    <property type="entry name" value="DNA ligase/mRNA capping enzyme"/>
    <property type="match status" value="1"/>
</dbReference>
<dbReference type="InterPro" id="IPR012310">
    <property type="entry name" value="DNA_ligase_ATP-dep_cent"/>
</dbReference>
<dbReference type="AlphaFoldDB" id="A0A2T1HNV0"/>
<evidence type="ECO:0000313" key="2">
    <source>
        <dbReference type="EMBL" id="PSC03303.1"/>
    </source>
</evidence>
<organism evidence="2 3">
    <name type="scientific">Alsobacter soli</name>
    <dbReference type="NCBI Taxonomy" id="2109933"/>
    <lineage>
        <taxon>Bacteria</taxon>
        <taxon>Pseudomonadati</taxon>
        <taxon>Pseudomonadota</taxon>
        <taxon>Alphaproteobacteria</taxon>
        <taxon>Hyphomicrobiales</taxon>
        <taxon>Alsobacteraceae</taxon>
        <taxon>Alsobacter</taxon>
    </lineage>
</organism>
<protein>
    <submittedName>
        <fullName evidence="2">DNA ligase</fullName>
    </submittedName>
</protein>
<feature type="domain" description="ATP-dependent DNA ligase family profile" evidence="1">
    <location>
        <begin position="70"/>
        <end position="152"/>
    </location>
</feature>
<dbReference type="SUPFAM" id="SSF56091">
    <property type="entry name" value="DNA ligase/mRNA capping enzyme, catalytic domain"/>
    <property type="match status" value="1"/>
</dbReference>
<dbReference type="PROSITE" id="PS50160">
    <property type="entry name" value="DNA_LIGASE_A3"/>
    <property type="match status" value="1"/>
</dbReference>
<name>A0A2T1HNV0_9HYPH</name>
<sequence>MQARREASSVALWSRNGLSWTDRLPRFAAGFVSLPCASCVLDGEVVVQLPDGRDDFDALRSVAGAPHAVLLAFDLLELDGRDRRLLPLVERRAELARLLAQPVDGIAMVDALDERGPDLFRHACALGLEGLVCKRTDRRYRSGPSPAWMKVRCPEYRHP</sequence>
<keyword evidence="3" id="KW-1185">Reference proteome</keyword>
<dbReference type="GO" id="GO:0003910">
    <property type="term" value="F:DNA ligase (ATP) activity"/>
    <property type="evidence" value="ECO:0007669"/>
    <property type="project" value="InterPro"/>
</dbReference>
<evidence type="ECO:0000313" key="3">
    <source>
        <dbReference type="Proteomes" id="UP000239772"/>
    </source>
</evidence>
<evidence type="ECO:0000259" key="1">
    <source>
        <dbReference type="PROSITE" id="PS50160"/>
    </source>
</evidence>
<keyword evidence="2" id="KW-0436">Ligase</keyword>
<proteinExistence type="predicted"/>
<dbReference type="GO" id="GO:0005524">
    <property type="term" value="F:ATP binding"/>
    <property type="evidence" value="ECO:0007669"/>
    <property type="project" value="InterPro"/>
</dbReference>
<dbReference type="GO" id="GO:0006281">
    <property type="term" value="P:DNA repair"/>
    <property type="evidence" value="ECO:0007669"/>
    <property type="project" value="InterPro"/>
</dbReference>
<dbReference type="Gene3D" id="3.30.1490.70">
    <property type="match status" value="1"/>
</dbReference>
<reference evidence="3" key="1">
    <citation type="submission" date="2018-03" db="EMBL/GenBank/DDBJ databases">
        <authorList>
            <person name="Sun L."/>
            <person name="Liu H."/>
            <person name="Chen W."/>
            <person name="Huang K."/>
            <person name="Liu W."/>
            <person name="Gao X."/>
        </authorList>
    </citation>
    <scope>NUCLEOTIDE SEQUENCE [LARGE SCALE GENOMIC DNA]</scope>
    <source>
        <strain evidence="3">SH9</strain>
    </source>
</reference>
<gene>
    <name evidence="2" type="ORF">SLNSH_19805</name>
</gene>
<comment type="caution">
    <text evidence="2">The sequence shown here is derived from an EMBL/GenBank/DDBJ whole genome shotgun (WGS) entry which is preliminary data.</text>
</comment>
<accession>A0A2T1HNV0</accession>
<dbReference type="EMBL" id="PVZS01000028">
    <property type="protein sequence ID" value="PSC03303.1"/>
    <property type="molecule type" value="Genomic_DNA"/>
</dbReference>
<dbReference type="Pfam" id="PF01068">
    <property type="entry name" value="DNA_ligase_A_M"/>
    <property type="match status" value="1"/>
</dbReference>
<dbReference type="Proteomes" id="UP000239772">
    <property type="component" value="Unassembled WGS sequence"/>
</dbReference>